<evidence type="ECO:0000313" key="4">
    <source>
        <dbReference type="Proteomes" id="UP000677054"/>
    </source>
</evidence>
<gene>
    <name evidence="3" type="ORF">DSTB1V02_LOCUS9485</name>
</gene>
<feature type="compositionally biased region" description="Polar residues" evidence="1">
    <location>
        <begin position="7"/>
        <end position="23"/>
    </location>
</feature>
<feature type="compositionally biased region" description="Polar residues" evidence="1">
    <location>
        <begin position="235"/>
        <end position="244"/>
    </location>
</feature>
<keyword evidence="2" id="KW-0472">Membrane</keyword>
<evidence type="ECO:0000256" key="2">
    <source>
        <dbReference type="SAM" id="Phobius"/>
    </source>
</evidence>
<reference evidence="3" key="1">
    <citation type="submission" date="2020-11" db="EMBL/GenBank/DDBJ databases">
        <authorList>
            <person name="Tran Van P."/>
        </authorList>
    </citation>
    <scope>NUCLEOTIDE SEQUENCE</scope>
</reference>
<keyword evidence="2" id="KW-1133">Transmembrane helix</keyword>
<keyword evidence="4" id="KW-1185">Reference proteome</keyword>
<feature type="region of interest" description="Disordered" evidence="1">
    <location>
        <begin position="1"/>
        <end position="27"/>
    </location>
</feature>
<feature type="region of interest" description="Disordered" evidence="1">
    <location>
        <begin position="185"/>
        <end position="244"/>
    </location>
</feature>
<proteinExistence type="predicted"/>
<dbReference type="AlphaFoldDB" id="A0A7R9FNW2"/>
<evidence type="ECO:0008006" key="5">
    <source>
        <dbReference type="Google" id="ProtNLM"/>
    </source>
</evidence>
<keyword evidence="2" id="KW-0812">Transmembrane</keyword>
<name>A0A7R9FNW2_9CRUS</name>
<accession>A0A7R9FNW2</accession>
<evidence type="ECO:0000313" key="3">
    <source>
        <dbReference type="EMBL" id="CAD7249697.1"/>
    </source>
</evidence>
<feature type="transmembrane region" description="Helical" evidence="2">
    <location>
        <begin position="119"/>
        <end position="139"/>
    </location>
</feature>
<dbReference type="Proteomes" id="UP000677054">
    <property type="component" value="Unassembled WGS sequence"/>
</dbReference>
<feature type="transmembrane region" description="Helical" evidence="2">
    <location>
        <begin position="94"/>
        <end position="113"/>
    </location>
</feature>
<organism evidence="3">
    <name type="scientific">Darwinula stevensoni</name>
    <dbReference type="NCBI Taxonomy" id="69355"/>
    <lineage>
        <taxon>Eukaryota</taxon>
        <taxon>Metazoa</taxon>
        <taxon>Ecdysozoa</taxon>
        <taxon>Arthropoda</taxon>
        <taxon>Crustacea</taxon>
        <taxon>Oligostraca</taxon>
        <taxon>Ostracoda</taxon>
        <taxon>Podocopa</taxon>
        <taxon>Podocopida</taxon>
        <taxon>Darwinulocopina</taxon>
        <taxon>Darwinuloidea</taxon>
        <taxon>Darwinulidae</taxon>
        <taxon>Darwinula</taxon>
    </lineage>
</organism>
<sequence length="244" mass="26646">MSERQDANASWESGSTQAGTSIPSRRYESVGGGGGKGSLNCIALIIFAHWGEVTCCDLMAPTMSARESTETSQSHPYNGGGEGENLARRRRHPILIITFLVLSVIFFIMMESFGAIELASILLIIFFFPVTYFAFLFIYKKICSRLRPESQVVVIPIDPQAVTFIDDGRGIGGARFVVSGIPTPSIPGPQADSDPPPVYLQQHSEPPAYTEEEPPPPYPPPSYDEAIRLPPPSPTQDESSTQKR</sequence>
<protein>
    <recommendedName>
        <fullName evidence="5">Transmembrane protein</fullName>
    </recommendedName>
</protein>
<dbReference type="EMBL" id="LR901964">
    <property type="protein sequence ID" value="CAD7249697.1"/>
    <property type="molecule type" value="Genomic_DNA"/>
</dbReference>
<evidence type="ECO:0000256" key="1">
    <source>
        <dbReference type="SAM" id="MobiDB-lite"/>
    </source>
</evidence>
<dbReference type="EMBL" id="CAJPEV010002447">
    <property type="protein sequence ID" value="CAG0896918.1"/>
    <property type="molecule type" value="Genomic_DNA"/>
</dbReference>